<feature type="domain" description="Glycoside hydrolase family 31 TIM barrel" evidence="4">
    <location>
        <begin position="250"/>
        <end position="550"/>
    </location>
</feature>
<dbReference type="Proteomes" id="UP001595961">
    <property type="component" value="Unassembled WGS sequence"/>
</dbReference>
<dbReference type="InterPro" id="IPR048395">
    <property type="entry name" value="Glyco_hydro_31_C"/>
</dbReference>
<protein>
    <submittedName>
        <fullName evidence="7">TIM-barrel domain-containing protein</fullName>
    </submittedName>
</protein>
<dbReference type="InterPro" id="IPR033403">
    <property type="entry name" value="DUF5110"/>
</dbReference>
<accession>A0ABV9BZ39</accession>
<evidence type="ECO:0000256" key="2">
    <source>
        <dbReference type="RuleBase" id="RU361185"/>
    </source>
</evidence>
<dbReference type="InterPro" id="IPR011013">
    <property type="entry name" value="Gal_mutarotase_sf_dom"/>
</dbReference>
<dbReference type="PANTHER" id="PTHR43863:SF2">
    <property type="entry name" value="MALTASE-GLUCOAMYLASE"/>
    <property type="match status" value="1"/>
</dbReference>
<feature type="domain" description="Glycosyl hydrolase family 31 C-terminal" evidence="6">
    <location>
        <begin position="561"/>
        <end position="648"/>
    </location>
</feature>
<comment type="similarity">
    <text evidence="1 2">Belongs to the glycosyl hydrolase 31 family.</text>
</comment>
<dbReference type="Gene3D" id="3.20.20.80">
    <property type="entry name" value="Glycosidases"/>
    <property type="match status" value="1"/>
</dbReference>
<organism evidence="7 8">
    <name type="scientific">Dyella halodurans</name>
    <dbReference type="NCBI Taxonomy" id="1920171"/>
    <lineage>
        <taxon>Bacteria</taxon>
        <taxon>Pseudomonadati</taxon>
        <taxon>Pseudomonadota</taxon>
        <taxon>Gammaproteobacteria</taxon>
        <taxon>Lysobacterales</taxon>
        <taxon>Rhodanobacteraceae</taxon>
        <taxon>Dyella</taxon>
    </lineage>
</organism>
<evidence type="ECO:0000259" key="4">
    <source>
        <dbReference type="Pfam" id="PF01055"/>
    </source>
</evidence>
<gene>
    <name evidence="7" type="ORF">ACFO5W_05020</name>
</gene>
<name>A0ABV9BZ39_9GAMM</name>
<dbReference type="Pfam" id="PF21365">
    <property type="entry name" value="Glyco_hydro_31_3rd"/>
    <property type="match status" value="1"/>
</dbReference>
<keyword evidence="2" id="KW-0378">Hydrolase</keyword>
<proteinExistence type="inferred from homology"/>
<dbReference type="InterPro" id="IPR013780">
    <property type="entry name" value="Glyco_hydro_b"/>
</dbReference>
<sequence length="795" mass="87695">MRARLLALGLLAAITGTPALGAESQAAVTTDRLSLALPHGDLELRLLAPGIVQLRVAGAAAAPATPVIDAQASFATVTATLEQQGDEQVLRSDQVTLRWNPRRAELRMEDHDGRLLLTADLAHAVEGRWSLRHAKGEPQYGIGGLNAFDAATGDLLRQGKQVATAGNQGHTGAPLVWSSAGYGVLADAEPARFDLSDTTIGIRAEHATRKDALVPQAQDAQERPVRTLYLLAGQPAELFAGLRQLSGAAPMFPKWSMGFTNSQWGIDQQEALALVDTYRAKHIPIDNFTFDFDWKAWGEDNGEFRWNTDKFPGGPDGSLKRAMDGRGMHMTGIMKPRVHVDTIEGREATAHGYWLAQSKPAPDYFSHKTVRDIDFDNPAARAWFFNDALKHSYDTGIVGWWNDEADDSGIDTQFLNMQRALYDGQRAHSAQRVWSVNRNFYLGSQRYAYGVWSGDIQSGFASMAAQRQRMLAAFDVGAMHWGMDGGGFKAPRPTDENYARWIQFGAFTPMFRVHGDFGQKRQPWVYGPVAEKAATEAIRLRYALIPYIYAYEYQNHLHGVGLVRPLQFAYPNDPAQRDRIDAWMFGDYLLVSPVVEQGQTSKQLALPPGRWIGYADGKRYEGGKTVTLPVDAKAWSDIPLFIREGAIIPQQVPMEYVDEKPVTSLDVNLFPAGQETRFDYYDDDGNTYGYEQGSYFLQPLSVQRNDAVVTFHAAAPSGSYQPALRHYVLAFHGGVASAVKNDGQALPRFDGVEALREAPGEGWAQGKDRYGDVTYVKIAAGADRHVQLTSAADQP</sequence>
<feature type="domain" description="DUF5110" evidence="5">
    <location>
        <begin position="665"/>
        <end position="733"/>
    </location>
</feature>
<dbReference type="InterPro" id="IPR017853">
    <property type="entry name" value="GH"/>
</dbReference>
<evidence type="ECO:0000256" key="1">
    <source>
        <dbReference type="ARBA" id="ARBA00007806"/>
    </source>
</evidence>
<feature type="chain" id="PRO_5045495785" evidence="3">
    <location>
        <begin position="22"/>
        <end position="795"/>
    </location>
</feature>
<dbReference type="Pfam" id="PF01055">
    <property type="entry name" value="Glyco_hydro_31_2nd"/>
    <property type="match status" value="1"/>
</dbReference>
<dbReference type="Gene3D" id="2.60.40.1760">
    <property type="entry name" value="glycosyl hydrolase (family 31)"/>
    <property type="match status" value="1"/>
</dbReference>
<evidence type="ECO:0000259" key="5">
    <source>
        <dbReference type="Pfam" id="PF17137"/>
    </source>
</evidence>
<dbReference type="SUPFAM" id="SSF51011">
    <property type="entry name" value="Glycosyl hydrolase domain"/>
    <property type="match status" value="1"/>
</dbReference>
<dbReference type="CDD" id="cd06589">
    <property type="entry name" value="GH31"/>
    <property type="match status" value="1"/>
</dbReference>
<dbReference type="InterPro" id="IPR051816">
    <property type="entry name" value="Glycosyl_Hydrolase_31"/>
</dbReference>
<evidence type="ECO:0000259" key="6">
    <source>
        <dbReference type="Pfam" id="PF21365"/>
    </source>
</evidence>
<dbReference type="EMBL" id="JBHSGA010000008">
    <property type="protein sequence ID" value="MFC4525993.1"/>
    <property type="molecule type" value="Genomic_DNA"/>
</dbReference>
<comment type="caution">
    <text evidence="7">The sequence shown here is derived from an EMBL/GenBank/DDBJ whole genome shotgun (WGS) entry which is preliminary data.</text>
</comment>
<dbReference type="SUPFAM" id="SSF51445">
    <property type="entry name" value="(Trans)glycosidases"/>
    <property type="match status" value="1"/>
</dbReference>
<keyword evidence="8" id="KW-1185">Reference proteome</keyword>
<evidence type="ECO:0000256" key="3">
    <source>
        <dbReference type="SAM" id="SignalP"/>
    </source>
</evidence>
<evidence type="ECO:0000313" key="8">
    <source>
        <dbReference type="Proteomes" id="UP001595961"/>
    </source>
</evidence>
<feature type="signal peptide" evidence="3">
    <location>
        <begin position="1"/>
        <end position="21"/>
    </location>
</feature>
<dbReference type="PANTHER" id="PTHR43863">
    <property type="entry name" value="HYDROLASE, PUTATIVE (AFU_ORTHOLOGUE AFUA_1G03140)-RELATED"/>
    <property type="match status" value="1"/>
</dbReference>
<dbReference type="Gene3D" id="2.60.40.1180">
    <property type="entry name" value="Golgi alpha-mannosidase II"/>
    <property type="match status" value="2"/>
</dbReference>
<reference evidence="8" key="1">
    <citation type="journal article" date="2019" name="Int. J. Syst. Evol. Microbiol.">
        <title>The Global Catalogue of Microorganisms (GCM) 10K type strain sequencing project: providing services to taxonomists for standard genome sequencing and annotation.</title>
        <authorList>
            <consortium name="The Broad Institute Genomics Platform"/>
            <consortium name="The Broad Institute Genome Sequencing Center for Infectious Disease"/>
            <person name="Wu L."/>
            <person name="Ma J."/>
        </authorList>
    </citation>
    <scope>NUCLEOTIDE SEQUENCE [LARGE SCALE GENOMIC DNA]</scope>
    <source>
        <strain evidence="8">CCM 4481</strain>
    </source>
</reference>
<dbReference type="Pfam" id="PF17137">
    <property type="entry name" value="DUF5110"/>
    <property type="match status" value="1"/>
</dbReference>
<dbReference type="InterPro" id="IPR000322">
    <property type="entry name" value="Glyco_hydro_31_TIM"/>
</dbReference>
<evidence type="ECO:0000313" key="7">
    <source>
        <dbReference type="EMBL" id="MFC4525993.1"/>
    </source>
</evidence>
<keyword evidence="3" id="KW-0732">Signal</keyword>
<dbReference type="RefSeq" id="WP_266150716.1">
    <property type="nucleotide sequence ID" value="NZ_CP064028.1"/>
</dbReference>
<dbReference type="SUPFAM" id="SSF74650">
    <property type="entry name" value="Galactose mutarotase-like"/>
    <property type="match status" value="1"/>
</dbReference>
<keyword evidence="2" id="KW-0326">Glycosidase</keyword>